<dbReference type="OrthoDB" id="9774475at2"/>
<dbReference type="NCBIfam" id="NF005316">
    <property type="entry name" value="PRK06850.1"/>
    <property type="match status" value="1"/>
</dbReference>
<reference evidence="3 4" key="1">
    <citation type="submission" date="2019-05" db="EMBL/GenBank/DDBJ databases">
        <title>Draft genome sequence of Nonomuraea turkmeniaca DSM 43926.</title>
        <authorList>
            <person name="Saricaoglu S."/>
            <person name="Isik K."/>
        </authorList>
    </citation>
    <scope>NUCLEOTIDE SEQUENCE [LARGE SCALE GENOMIC DNA]</scope>
    <source>
        <strain evidence="3 4">DSM 43926</strain>
    </source>
</reference>
<dbReference type="PANTHER" id="PTHR43196:SF2">
    <property type="entry name" value="PHOSPHOADENOSINE PHOSPHOSULFATE REDUCTASE"/>
    <property type="match status" value="1"/>
</dbReference>
<name>A0A5S4FQF1_9ACTN</name>
<dbReference type="AlphaFoldDB" id="A0A5S4FQF1"/>
<dbReference type="Pfam" id="PF01507">
    <property type="entry name" value="PAPS_reduct"/>
    <property type="match status" value="1"/>
</dbReference>
<evidence type="ECO:0000313" key="4">
    <source>
        <dbReference type="Proteomes" id="UP000309128"/>
    </source>
</evidence>
<dbReference type="InterPro" id="IPR017598">
    <property type="entry name" value="SulphurTrfase_DndC"/>
</dbReference>
<dbReference type="Gene3D" id="3.40.50.620">
    <property type="entry name" value="HUPs"/>
    <property type="match status" value="1"/>
</dbReference>
<dbReference type="GO" id="GO:0016740">
    <property type="term" value="F:transferase activity"/>
    <property type="evidence" value="ECO:0007669"/>
    <property type="project" value="UniProtKB-KW"/>
</dbReference>
<dbReference type="InterPro" id="IPR014729">
    <property type="entry name" value="Rossmann-like_a/b/a_fold"/>
</dbReference>
<dbReference type="InterPro" id="IPR050128">
    <property type="entry name" value="Sulfate_adenylyltrnsfr_sub2"/>
</dbReference>
<evidence type="ECO:0000256" key="1">
    <source>
        <dbReference type="SAM" id="MobiDB-lite"/>
    </source>
</evidence>
<dbReference type="NCBIfam" id="TIGR03183">
    <property type="entry name" value="DNA_S_dndC"/>
    <property type="match status" value="1"/>
</dbReference>
<keyword evidence="3" id="KW-0808">Transferase</keyword>
<proteinExistence type="predicted"/>
<protein>
    <submittedName>
        <fullName evidence="3">DNA phosphorothioation system sulfurtransferase DndC</fullName>
    </submittedName>
</protein>
<keyword evidence="4" id="KW-1185">Reference proteome</keyword>
<evidence type="ECO:0000313" key="3">
    <source>
        <dbReference type="EMBL" id="TMR22654.1"/>
    </source>
</evidence>
<sequence length="500" mass="56741">MRATTAEIVRLYQADSVPWVVGYSGGKDSTATLQLVWQALASIPAEERTKPVHVITTDTLVENPVVSSWVNRSLEIMDAKAQKLGLPIKPHKLTPELTDTFWVNLIGKGYPAPRPRFRWCTERLKIKPSNSFIRRTVRQHGEAILVLGTRKAESATRARVMTAHEAKRVREHLSPNANLPNSLIYTPIEAWSSDEVWMYLMQVPNPWGHSNKDLLTMYQGATSDGECPLVVDSSTPSCGDSRFGCWTCTLVDKDKSMTAMVTNDAEKEWMLPLLTLRNDLDLTDDRPLRDFRRMHGNVQLFHDRPIPGPYTQAAREQWLRRLLKAQEEVRRNGPPDMGEIELISLAELEEIRRIWVVDKHEFEDNLPRIYTEVTDRPYPGRPLDEALPLGATEVELLAELCGDDRLHFETVRELLDVERRHRNQVRRAGLFPALEQALMRGFYNDEADAVEHARKRRDANNAAADGVTPSDMTTGFIQPTSPRQSAPTLFETVDVDPGNV</sequence>
<gene>
    <name evidence="3" type="primary">dndC</name>
    <name evidence="3" type="ORF">ETD86_10860</name>
</gene>
<dbReference type="EMBL" id="VCKY01000027">
    <property type="protein sequence ID" value="TMR22654.1"/>
    <property type="molecule type" value="Genomic_DNA"/>
</dbReference>
<accession>A0A5S4FQF1</accession>
<feature type="compositionally biased region" description="Polar residues" evidence="1">
    <location>
        <begin position="470"/>
        <end position="487"/>
    </location>
</feature>
<organism evidence="3 4">
    <name type="scientific">Nonomuraea turkmeniaca</name>
    <dbReference type="NCBI Taxonomy" id="103838"/>
    <lineage>
        <taxon>Bacteria</taxon>
        <taxon>Bacillati</taxon>
        <taxon>Actinomycetota</taxon>
        <taxon>Actinomycetes</taxon>
        <taxon>Streptosporangiales</taxon>
        <taxon>Streptosporangiaceae</taxon>
        <taxon>Nonomuraea</taxon>
    </lineage>
</organism>
<feature type="region of interest" description="Disordered" evidence="1">
    <location>
        <begin position="455"/>
        <end position="500"/>
    </location>
</feature>
<dbReference type="InterPro" id="IPR002500">
    <property type="entry name" value="PAPS_reduct_dom"/>
</dbReference>
<comment type="caution">
    <text evidence="3">The sequence shown here is derived from an EMBL/GenBank/DDBJ whole genome shotgun (WGS) entry which is preliminary data.</text>
</comment>
<feature type="domain" description="Phosphoadenosine phosphosulphate reductase" evidence="2">
    <location>
        <begin position="20"/>
        <end position="201"/>
    </location>
</feature>
<dbReference type="Proteomes" id="UP000309128">
    <property type="component" value="Unassembled WGS sequence"/>
</dbReference>
<evidence type="ECO:0000259" key="2">
    <source>
        <dbReference type="Pfam" id="PF01507"/>
    </source>
</evidence>
<dbReference type="SUPFAM" id="SSF52402">
    <property type="entry name" value="Adenine nucleotide alpha hydrolases-like"/>
    <property type="match status" value="1"/>
</dbReference>
<dbReference type="PANTHER" id="PTHR43196">
    <property type="entry name" value="SULFATE ADENYLYLTRANSFERASE SUBUNIT 2"/>
    <property type="match status" value="1"/>
</dbReference>